<evidence type="ECO:0000256" key="2">
    <source>
        <dbReference type="ARBA" id="ARBA00006279"/>
    </source>
</evidence>
<dbReference type="STRING" id="1448318.A0A319E3G2"/>
<dbReference type="Pfam" id="PF06963">
    <property type="entry name" value="FPN1"/>
    <property type="match status" value="1"/>
</dbReference>
<proteinExistence type="inferred from homology"/>
<evidence type="ECO:0000256" key="4">
    <source>
        <dbReference type="ARBA" id="ARBA00022692"/>
    </source>
</evidence>
<evidence type="ECO:0000256" key="1">
    <source>
        <dbReference type="ARBA" id="ARBA00004141"/>
    </source>
</evidence>
<dbReference type="InterPro" id="IPR036259">
    <property type="entry name" value="MFS_trans_sf"/>
</dbReference>
<dbReference type="Gene3D" id="1.20.1250.20">
    <property type="entry name" value="MFS general substrate transporter like domains"/>
    <property type="match status" value="1"/>
</dbReference>
<keyword evidence="4 7" id="KW-0812">Transmembrane</keyword>
<comment type="function">
    <text evidence="7">May be involved in iron transport and iron homeostasis.</text>
</comment>
<dbReference type="SUPFAM" id="SSF103473">
    <property type="entry name" value="MFS general substrate transporter"/>
    <property type="match status" value="1"/>
</dbReference>
<keyword evidence="7" id="KW-0406">Ion transport</keyword>
<comment type="similarity">
    <text evidence="2 7">Belongs to the ferroportin (FP) (TC 2.A.100) family. SLC40A subfamily.</text>
</comment>
<dbReference type="GO" id="GO:0005381">
    <property type="term" value="F:iron ion transmembrane transporter activity"/>
    <property type="evidence" value="ECO:0007669"/>
    <property type="project" value="UniProtKB-UniRule"/>
</dbReference>
<feature type="transmembrane region" description="Helical" evidence="7">
    <location>
        <begin position="297"/>
        <end position="323"/>
    </location>
</feature>
<dbReference type="InterPro" id="IPR009716">
    <property type="entry name" value="Ferroportin-1"/>
</dbReference>
<evidence type="ECO:0000256" key="3">
    <source>
        <dbReference type="ARBA" id="ARBA00022448"/>
    </source>
</evidence>
<evidence type="ECO:0000313" key="9">
    <source>
        <dbReference type="EMBL" id="PYI04597.1"/>
    </source>
</evidence>
<comment type="subcellular location">
    <subcellularLocation>
        <location evidence="1 7">Membrane</location>
        <topology evidence="1 7">Multi-pass membrane protein</topology>
    </subcellularLocation>
</comment>
<dbReference type="CDD" id="cd17480">
    <property type="entry name" value="MFS_SLC40A1_like"/>
    <property type="match status" value="1"/>
</dbReference>
<keyword evidence="10" id="KW-1185">Reference proteome</keyword>
<accession>A0A319E3G2</accession>
<evidence type="ECO:0000256" key="7">
    <source>
        <dbReference type="RuleBase" id="RU365065"/>
    </source>
</evidence>
<protein>
    <recommendedName>
        <fullName evidence="7">Solute carrier family 40 member</fullName>
    </recommendedName>
</protein>
<gene>
    <name evidence="9" type="ORF">BO78DRAFT_320037</name>
</gene>
<name>A0A319E3G2_ASPSB</name>
<sequence>MATSPLIQTHEESRPSGDSFDPTESFLPRPSSGSSAHRNPARVLIRLYISHFLSTWNSRMFEFGAVLFLATIFPGTLLYASVYALVRSLSAIVLSSWLGSVVDRSNRLRAIRHSIIWQRLPVAASCACFVALLVPSTSTVTSLIFAAAVLLACVEKLAATANTVAVERDWAIVVSDALNIPRQGMLLTDLNASMRRIDLFCKLLAPVVISLIDGLSTRIAIWTVLGVNVSSVVVEYIAIAQVYTSIPQLERCQDGGNEVGNESESGQQASDATAACRISQYIAKVAAPWQEYVGSPVFLASLALSLLYLTVLSFGATMVTYLLHTGFTPLQVSGMRIGAVIAELSGTWAAPFIMGRIGPIRSGLWFLNWQFGCLAAAVAAFAFLDNQSQVVAVSLIVGVALSRIGLWGFDLSVQFLVQEGVDEHARARFSSTEMALQNIFELLSFATTIAFPLPQQFKYPVYISYGGIAMAAICFATYVRKERGHLLHTSKCFGGEKKKMVPDPRDVIIHSA</sequence>
<feature type="transmembrane region" description="Helical" evidence="7">
    <location>
        <begin position="60"/>
        <end position="79"/>
    </location>
</feature>
<evidence type="ECO:0000256" key="8">
    <source>
        <dbReference type="SAM" id="MobiDB-lite"/>
    </source>
</evidence>
<feature type="transmembrane region" description="Helical" evidence="7">
    <location>
        <begin position="390"/>
        <end position="413"/>
    </location>
</feature>
<evidence type="ECO:0000256" key="6">
    <source>
        <dbReference type="ARBA" id="ARBA00023136"/>
    </source>
</evidence>
<organism evidence="9 10">
    <name type="scientific">Aspergillus sclerotiicarbonarius (strain CBS 121057 / IBT 28362)</name>
    <dbReference type="NCBI Taxonomy" id="1448318"/>
    <lineage>
        <taxon>Eukaryota</taxon>
        <taxon>Fungi</taxon>
        <taxon>Dikarya</taxon>
        <taxon>Ascomycota</taxon>
        <taxon>Pezizomycotina</taxon>
        <taxon>Eurotiomycetes</taxon>
        <taxon>Eurotiomycetidae</taxon>
        <taxon>Eurotiales</taxon>
        <taxon>Aspergillaceae</taxon>
        <taxon>Aspergillus</taxon>
        <taxon>Aspergillus subgen. Circumdati</taxon>
    </lineage>
</organism>
<keyword evidence="5 7" id="KW-1133">Transmembrane helix</keyword>
<dbReference type="Proteomes" id="UP000248423">
    <property type="component" value="Unassembled WGS sequence"/>
</dbReference>
<dbReference type="PANTHER" id="PTHR11660">
    <property type="entry name" value="SOLUTE CARRIER FAMILY 40 MEMBER"/>
    <property type="match status" value="1"/>
</dbReference>
<dbReference type="VEuPathDB" id="FungiDB:BO78DRAFT_320037"/>
<evidence type="ECO:0000313" key="10">
    <source>
        <dbReference type="Proteomes" id="UP000248423"/>
    </source>
</evidence>
<feature type="transmembrane region" description="Helical" evidence="7">
    <location>
        <begin position="366"/>
        <end position="384"/>
    </location>
</feature>
<dbReference type="EMBL" id="KZ826367">
    <property type="protein sequence ID" value="PYI04597.1"/>
    <property type="molecule type" value="Genomic_DNA"/>
</dbReference>
<dbReference type="AlphaFoldDB" id="A0A319E3G2"/>
<feature type="region of interest" description="Disordered" evidence="8">
    <location>
        <begin position="1"/>
        <end position="37"/>
    </location>
</feature>
<dbReference type="GO" id="GO:0016020">
    <property type="term" value="C:membrane"/>
    <property type="evidence" value="ECO:0007669"/>
    <property type="project" value="UniProtKB-SubCell"/>
</dbReference>
<feature type="transmembrane region" description="Helical" evidence="7">
    <location>
        <begin position="140"/>
        <end position="158"/>
    </location>
</feature>
<dbReference type="OrthoDB" id="648861at2759"/>
<dbReference type="PANTHER" id="PTHR11660:SF57">
    <property type="entry name" value="SOLUTE CARRIER FAMILY 40 MEMBER"/>
    <property type="match status" value="1"/>
</dbReference>
<reference evidence="9 10" key="1">
    <citation type="submission" date="2018-02" db="EMBL/GenBank/DDBJ databases">
        <title>The genomes of Aspergillus section Nigri reveals drivers in fungal speciation.</title>
        <authorList>
            <consortium name="DOE Joint Genome Institute"/>
            <person name="Vesth T.C."/>
            <person name="Nybo J."/>
            <person name="Theobald S."/>
            <person name="Brandl J."/>
            <person name="Frisvad J.C."/>
            <person name="Nielsen K.F."/>
            <person name="Lyhne E.K."/>
            <person name="Kogle M.E."/>
            <person name="Kuo A."/>
            <person name="Riley R."/>
            <person name="Clum A."/>
            <person name="Nolan M."/>
            <person name="Lipzen A."/>
            <person name="Salamov A."/>
            <person name="Henrissat B."/>
            <person name="Wiebenga A."/>
            <person name="De vries R.P."/>
            <person name="Grigoriev I.V."/>
            <person name="Mortensen U.H."/>
            <person name="Andersen M.R."/>
            <person name="Baker S.E."/>
        </authorList>
    </citation>
    <scope>NUCLEOTIDE SEQUENCE [LARGE SCALE GENOMIC DNA]</scope>
    <source>
        <strain evidence="9 10">CBS 121057</strain>
    </source>
</reference>
<feature type="transmembrane region" description="Helical" evidence="7">
    <location>
        <begin position="459"/>
        <end position="479"/>
    </location>
</feature>
<evidence type="ECO:0000256" key="5">
    <source>
        <dbReference type="ARBA" id="ARBA00022989"/>
    </source>
</evidence>
<comment type="caution">
    <text evidence="7">Lacks conserved residue(s) required for the propagation of feature annotation.</text>
</comment>
<keyword evidence="3 7" id="KW-0813">Transport</keyword>
<keyword evidence="6 7" id="KW-0472">Membrane</keyword>
<feature type="transmembrane region" description="Helical" evidence="7">
    <location>
        <begin position="335"/>
        <end position="354"/>
    </location>
</feature>